<gene>
    <name evidence="2" type="ORF">OHC33_004209</name>
</gene>
<feature type="compositionally biased region" description="Polar residues" evidence="1">
    <location>
        <begin position="15"/>
        <end position="43"/>
    </location>
</feature>
<organism evidence="2 3">
    <name type="scientific">Knufia fluminis</name>
    <dbReference type="NCBI Taxonomy" id="191047"/>
    <lineage>
        <taxon>Eukaryota</taxon>
        <taxon>Fungi</taxon>
        <taxon>Dikarya</taxon>
        <taxon>Ascomycota</taxon>
        <taxon>Pezizomycotina</taxon>
        <taxon>Eurotiomycetes</taxon>
        <taxon>Chaetothyriomycetidae</taxon>
        <taxon>Chaetothyriales</taxon>
        <taxon>Trichomeriaceae</taxon>
        <taxon>Knufia</taxon>
    </lineage>
</organism>
<dbReference type="EMBL" id="JAKLMC020000008">
    <property type="protein sequence ID" value="KAK5954487.1"/>
    <property type="molecule type" value="Genomic_DNA"/>
</dbReference>
<evidence type="ECO:0000313" key="2">
    <source>
        <dbReference type="EMBL" id="KAK5954487.1"/>
    </source>
</evidence>
<comment type="caution">
    <text evidence="2">The sequence shown here is derived from an EMBL/GenBank/DDBJ whole genome shotgun (WGS) entry which is preliminary data.</text>
</comment>
<name>A0AAN8INT3_9EURO</name>
<dbReference type="InterPro" id="IPR007727">
    <property type="entry name" value="Spo12"/>
</dbReference>
<dbReference type="Proteomes" id="UP001316803">
    <property type="component" value="Unassembled WGS sequence"/>
</dbReference>
<dbReference type="AlphaFoldDB" id="A0AAN8INT3"/>
<feature type="region of interest" description="Disordered" evidence="1">
    <location>
        <begin position="1"/>
        <end position="94"/>
    </location>
</feature>
<protein>
    <submittedName>
        <fullName evidence="2">Uncharacterized protein</fullName>
    </submittedName>
</protein>
<dbReference type="Pfam" id="PF05032">
    <property type="entry name" value="Spo12"/>
    <property type="match status" value="1"/>
</dbReference>
<proteinExistence type="predicted"/>
<keyword evidence="3" id="KW-1185">Reference proteome</keyword>
<evidence type="ECO:0000256" key="1">
    <source>
        <dbReference type="SAM" id="MobiDB-lite"/>
    </source>
</evidence>
<evidence type="ECO:0000313" key="3">
    <source>
        <dbReference type="Proteomes" id="UP001316803"/>
    </source>
</evidence>
<accession>A0AAN8INT3</accession>
<sequence>MTPGQTEDFKVDMRTPNNTPNRNFSQQILLRNMQNMQNMSSSAVPKMPLGERSSNIPSPTKSPSKVPLPPSPTKSPKDAPKAGTNQTTFADETGPMDEMFKASTLSQKPALVRKISEAHNNGQTYVSPSDDILSPTTKKLSEVKNRRMGYVRLFADARVAPATERMLTCCSNFKKSSSLYDSQKLFKKSTLKADGDTKEYGAMP</sequence>
<reference evidence="2 3" key="1">
    <citation type="submission" date="2022-12" db="EMBL/GenBank/DDBJ databases">
        <title>Genomic features and morphological characterization of a novel Knufia sp. strain isolated from spacecraft assembly facility.</title>
        <authorList>
            <person name="Teixeira M."/>
            <person name="Chander A.M."/>
            <person name="Stajich J.E."/>
            <person name="Venkateswaran K."/>
        </authorList>
    </citation>
    <scope>NUCLEOTIDE SEQUENCE [LARGE SCALE GENOMIC DNA]</scope>
    <source>
        <strain evidence="2 3">FJI-L2-BK-P2</strain>
    </source>
</reference>